<name>A0A6S6T9B4_9BACT</name>
<organism evidence="1">
    <name type="scientific">uncultured Sulfurovum sp</name>
    <dbReference type="NCBI Taxonomy" id="269237"/>
    <lineage>
        <taxon>Bacteria</taxon>
        <taxon>Pseudomonadati</taxon>
        <taxon>Campylobacterota</taxon>
        <taxon>Epsilonproteobacteria</taxon>
        <taxon>Campylobacterales</taxon>
        <taxon>Sulfurovaceae</taxon>
        <taxon>Sulfurovum</taxon>
        <taxon>environmental samples</taxon>
    </lineage>
</organism>
<gene>
    <name evidence="1" type="ORF">HELGO_WM16240</name>
</gene>
<reference evidence="1" key="1">
    <citation type="submission" date="2020-01" db="EMBL/GenBank/DDBJ databases">
        <authorList>
            <person name="Meier V. D."/>
            <person name="Meier V D."/>
        </authorList>
    </citation>
    <scope>NUCLEOTIDE SEQUENCE</scope>
    <source>
        <strain evidence="1">HLG_WM_MAG_03</strain>
    </source>
</reference>
<dbReference type="EMBL" id="CACVAR010000208">
    <property type="protein sequence ID" value="CAA6811733.1"/>
    <property type="molecule type" value="Genomic_DNA"/>
</dbReference>
<protein>
    <submittedName>
        <fullName evidence="1">Uncharacterized protein</fullName>
    </submittedName>
</protein>
<evidence type="ECO:0000313" key="1">
    <source>
        <dbReference type="EMBL" id="CAA6811733.1"/>
    </source>
</evidence>
<sequence length="51" mass="5768">MLFKNGKITVDVIVDNKMEGDVVALSDFKSAENVYELFGASRYQKVTIRKV</sequence>
<accession>A0A6S6T9B4</accession>
<proteinExistence type="predicted"/>
<dbReference type="AlphaFoldDB" id="A0A6S6T9B4"/>